<dbReference type="Gene3D" id="1.10.8.430">
    <property type="entry name" value="Helical domain of apoptotic protease-activating factors"/>
    <property type="match status" value="1"/>
</dbReference>
<evidence type="ECO:0000313" key="11">
    <source>
        <dbReference type="Proteomes" id="UP000030748"/>
    </source>
</evidence>
<dbReference type="Gene3D" id="3.80.10.10">
    <property type="entry name" value="Ribonuclease Inhibitor"/>
    <property type="match status" value="2"/>
</dbReference>
<organism evidence="10 11">
    <name type="scientific">Erythranthe guttata</name>
    <name type="common">Yellow monkey flower</name>
    <name type="synonym">Mimulus guttatus</name>
    <dbReference type="NCBI Taxonomy" id="4155"/>
    <lineage>
        <taxon>Eukaryota</taxon>
        <taxon>Viridiplantae</taxon>
        <taxon>Streptophyta</taxon>
        <taxon>Embryophyta</taxon>
        <taxon>Tracheophyta</taxon>
        <taxon>Spermatophyta</taxon>
        <taxon>Magnoliopsida</taxon>
        <taxon>eudicotyledons</taxon>
        <taxon>Gunneridae</taxon>
        <taxon>Pentapetalae</taxon>
        <taxon>asterids</taxon>
        <taxon>lamiids</taxon>
        <taxon>Lamiales</taxon>
        <taxon>Phrymaceae</taxon>
        <taxon>Erythranthe</taxon>
    </lineage>
</organism>
<dbReference type="InterPro" id="IPR027417">
    <property type="entry name" value="P-loop_NTPase"/>
</dbReference>
<keyword evidence="5" id="KW-0611">Plant defense</keyword>
<evidence type="ECO:0000256" key="3">
    <source>
        <dbReference type="ARBA" id="ARBA00022737"/>
    </source>
</evidence>
<dbReference type="InterPro" id="IPR036388">
    <property type="entry name" value="WH-like_DNA-bd_sf"/>
</dbReference>
<evidence type="ECO:0000256" key="4">
    <source>
        <dbReference type="ARBA" id="ARBA00022741"/>
    </source>
</evidence>
<dbReference type="FunFam" id="1.10.10.10:FF:000322">
    <property type="entry name" value="Probable disease resistance protein At1g63360"/>
    <property type="match status" value="1"/>
</dbReference>
<evidence type="ECO:0000259" key="8">
    <source>
        <dbReference type="Pfam" id="PF23559"/>
    </source>
</evidence>
<name>A0A022PNC5_ERYGU</name>
<feature type="domain" description="Disease resistance protein winged helix" evidence="8">
    <location>
        <begin position="271"/>
        <end position="340"/>
    </location>
</feature>
<dbReference type="InterPro" id="IPR058922">
    <property type="entry name" value="WHD_DRP"/>
</dbReference>
<sequence length="764" mass="87062">NRTIRRDKVIGLKDEEDKIIGYLTDEKTELDVTSIIGMPGLGKTTLAWKIFDSDNIKHEFRIRIWVNISQKFNRRDFFLDILKKFTRSRKLSGLNDHELEQRVRKCLANDKFLIVLDDVWSVDHWDAIKNVFPMENGAGKVMITSREKDVGTRASVRGGHPLRFLTTDESWQLLQLEVFNGVGGCPEDLEIVGKRIAHDCDGLPLTVVVIGGILQSQYTSRRSTGLVRKEWIKVSENVSSYLKGEKVSSVVALSYERLPDGLKECFVYMGVFPEDHEISSWTLTRLWIAEGFVERHREGQTLEESADEKLNALVDRNLLMIGETNPTGQIKTCRVHDLIRTFCTTKALEQSLFQEVKKSSNGVFEPPVTAMEDYHRLCFHSDDLSGFFSKKLKGPRVRSFLRFSSEPVNLQKEHVSTISDAFGLLRVLDSVSIRFHQFPPKLDKLIHLRYITLYVRDLKVVPKSLSQLWNLQSFVLDTNSTSITMKANIWRLIHLRHLKTKAAIKLNKDWGDVAGENLQTLGTLSHHSCTDNVSRNTCKIKKLGIRGNLQTLFRTDFLAKLDHLEKLKLVNDTYIGSSSNSIDDDDDDDDGDDDDKLSNNIHLIPRSSCLPGKMKSLSLTKTFLSWSDVSTILSKIDTLEVLKLKENACAGKTWEATAGNKGFCSLHFLLIADVELVDWTASSDQFPSLTCLSIKNCKELRQIPLELAEKLENLEIDNLCRSATDSALKIKKLKEEEEQQKRKVIFCSNFFFNVENREELGIMK</sequence>
<dbReference type="Pfam" id="PF23598">
    <property type="entry name" value="LRR_14"/>
    <property type="match status" value="1"/>
</dbReference>
<feature type="domain" description="Disease resistance R13L4/SHOC-2-like LRR" evidence="9">
    <location>
        <begin position="397"/>
        <end position="725"/>
    </location>
</feature>
<comment type="similarity">
    <text evidence="1">Belongs to the disease resistance NB-LRR family.</text>
</comment>
<dbReference type="InterPro" id="IPR032675">
    <property type="entry name" value="LRR_dom_sf"/>
</dbReference>
<dbReference type="InterPro" id="IPR055414">
    <property type="entry name" value="LRR_R13L4/SHOC2-like"/>
</dbReference>
<dbReference type="FunFam" id="3.40.50.300:FF:001091">
    <property type="entry name" value="Probable disease resistance protein At1g61300"/>
    <property type="match status" value="1"/>
</dbReference>
<dbReference type="SUPFAM" id="SSF52540">
    <property type="entry name" value="P-loop containing nucleoside triphosphate hydrolases"/>
    <property type="match status" value="1"/>
</dbReference>
<dbReference type="InterPro" id="IPR044974">
    <property type="entry name" value="Disease_R_plants"/>
</dbReference>
<evidence type="ECO:0000256" key="1">
    <source>
        <dbReference type="ARBA" id="ARBA00008894"/>
    </source>
</evidence>
<dbReference type="Pfam" id="PF23559">
    <property type="entry name" value="WHD_DRP"/>
    <property type="match status" value="1"/>
</dbReference>
<gene>
    <name evidence="10" type="ORF">MIMGU_mgv1a0218242mg</name>
</gene>
<keyword evidence="4" id="KW-0547">Nucleotide-binding</keyword>
<dbReference type="Pfam" id="PF00931">
    <property type="entry name" value="NB-ARC"/>
    <property type="match status" value="1"/>
</dbReference>
<evidence type="ECO:0000313" key="10">
    <source>
        <dbReference type="EMBL" id="EYU17782.1"/>
    </source>
</evidence>
<dbReference type="PRINTS" id="PR00364">
    <property type="entry name" value="DISEASERSIST"/>
</dbReference>
<evidence type="ECO:0000259" key="7">
    <source>
        <dbReference type="Pfam" id="PF00931"/>
    </source>
</evidence>
<evidence type="ECO:0000256" key="6">
    <source>
        <dbReference type="ARBA" id="ARBA00022840"/>
    </source>
</evidence>
<dbReference type="GO" id="GO:0043531">
    <property type="term" value="F:ADP binding"/>
    <property type="evidence" value="ECO:0007669"/>
    <property type="project" value="InterPro"/>
</dbReference>
<evidence type="ECO:0000256" key="5">
    <source>
        <dbReference type="ARBA" id="ARBA00022821"/>
    </source>
</evidence>
<dbReference type="Gene3D" id="1.10.10.10">
    <property type="entry name" value="Winged helix-like DNA-binding domain superfamily/Winged helix DNA-binding domain"/>
    <property type="match status" value="1"/>
</dbReference>
<dbReference type="PANTHER" id="PTHR23155">
    <property type="entry name" value="DISEASE RESISTANCE PROTEIN RP"/>
    <property type="match status" value="1"/>
</dbReference>
<dbReference type="GO" id="GO:0005524">
    <property type="term" value="F:ATP binding"/>
    <property type="evidence" value="ECO:0007669"/>
    <property type="project" value="UniProtKB-KW"/>
</dbReference>
<dbReference type="eggNOG" id="KOG4658">
    <property type="taxonomic scope" value="Eukaryota"/>
</dbReference>
<dbReference type="Proteomes" id="UP000030748">
    <property type="component" value="Unassembled WGS sequence"/>
</dbReference>
<feature type="domain" description="NB-ARC" evidence="7">
    <location>
        <begin position="14"/>
        <end position="180"/>
    </location>
</feature>
<dbReference type="Gene3D" id="3.40.50.300">
    <property type="entry name" value="P-loop containing nucleotide triphosphate hydrolases"/>
    <property type="match status" value="1"/>
</dbReference>
<evidence type="ECO:0000256" key="2">
    <source>
        <dbReference type="ARBA" id="ARBA00022614"/>
    </source>
</evidence>
<dbReference type="InterPro" id="IPR042197">
    <property type="entry name" value="Apaf_helical"/>
</dbReference>
<keyword evidence="6" id="KW-0067">ATP-binding</keyword>
<feature type="non-terminal residue" evidence="10">
    <location>
        <position position="1"/>
    </location>
</feature>
<proteinExistence type="inferred from homology"/>
<keyword evidence="11" id="KW-1185">Reference proteome</keyword>
<keyword evidence="3" id="KW-0677">Repeat</keyword>
<evidence type="ECO:0000259" key="9">
    <source>
        <dbReference type="Pfam" id="PF23598"/>
    </source>
</evidence>
<keyword evidence="2" id="KW-0433">Leucine-rich repeat</keyword>
<dbReference type="EMBL" id="KI632363">
    <property type="protein sequence ID" value="EYU17782.1"/>
    <property type="molecule type" value="Genomic_DNA"/>
</dbReference>
<dbReference type="PANTHER" id="PTHR23155:SF1193">
    <property type="entry name" value="DISEASE RESISTANCE PROTEIN RPP13-RELATED"/>
    <property type="match status" value="1"/>
</dbReference>
<dbReference type="InterPro" id="IPR002182">
    <property type="entry name" value="NB-ARC"/>
</dbReference>
<reference evidence="10 11" key="1">
    <citation type="journal article" date="2013" name="Proc. Natl. Acad. Sci. U.S.A.">
        <title>Fine-scale variation in meiotic recombination in Mimulus inferred from population shotgun sequencing.</title>
        <authorList>
            <person name="Hellsten U."/>
            <person name="Wright K.M."/>
            <person name="Jenkins J."/>
            <person name="Shu S."/>
            <person name="Yuan Y."/>
            <person name="Wessler S.R."/>
            <person name="Schmutz J."/>
            <person name="Willis J.H."/>
            <person name="Rokhsar D.S."/>
        </authorList>
    </citation>
    <scope>NUCLEOTIDE SEQUENCE [LARGE SCALE GENOMIC DNA]</scope>
    <source>
        <strain evidence="11">cv. DUN x IM62</strain>
    </source>
</reference>
<dbReference type="SUPFAM" id="SSF52058">
    <property type="entry name" value="L domain-like"/>
    <property type="match status" value="1"/>
</dbReference>
<protein>
    <submittedName>
        <fullName evidence="10">Uncharacterized protein</fullName>
    </submittedName>
</protein>
<dbReference type="GO" id="GO:0051607">
    <property type="term" value="P:defense response to virus"/>
    <property type="evidence" value="ECO:0007669"/>
    <property type="project" value="UniProtKB-ARBA"/>
</dbReference>
<accession>A0A022PNC5</accession>
<dbReference type="AlphaFoldDB" id="A0A022PNC5"/>